<feature type="transmembrane region" description="Helical" evidence="1">
    <location>
        <begin position="44"/>
        <end position="62"/>
    </location>
</feature>
<keyword evidence="1" id="KW-0812">Transmembrane</keyword>
<gene>
    <name evidence="2" type="ORF">HY618_03085</name>
</gene>
<dbReference type="EMBL" id="JACQRX010000139">
    <property type="protein sequence ID" value="MBI4251419.1"/>
    <property type="molecule type" value="Genomic_DNA"/>
</dbReference>
<comment type="caution">
    <text evidence="2">The sequence shown here is derived from an EMBL/GenBank/DDBJ whole genome shotgun (WGS) entry which is preliminary data.</text>
</comment>
<accession>A0A932ZTY7</accession>
<keyword evidence="1" id="KW-1133">Transmembrane helix</keyword>
<dbReference type="AlphaFoldDB" id="A0A932ZTY7"/>
<reference evidence="2" key="1">
    <citation type="submission" date="2020-07" db="EMBL/GenBank/DDBJ databases">
        <title>Huge and variable diversity of episymbiotic CPR bacteria and DPANN archaea in groundwater ecosystems.</title>
        <authorList>
            <person name="He C.Y."/>
            <person name="Keren R."/>
            <person name="Whittaker M."/>
            <person name="Farag I.F."/>
            <person name="Doudna J."/>
            <person name="Cate J.H.D."/>
            <person name="Banfield J.F."/>
        </authorList>
    </citation>
    <scope>NUCLEOTIDE SEQUENCE</scope>
    <source>
        <strain evidence="2">NC_groundwater_1370_Ag_S-0.2um_69_93</strain>
    </source>
</reference>
<organism evidence="2 3">
    <name type="scientific">Tectimicrobiota bacterium</name>
    <dbReference type="NCBI Taxonomy" id="2528274"/>
    <lineage>
        <taxon>Bacteria</taxon>
        <taxon>Pseudomonadati</taxon>
        <taxon>Nitrospinota/Tectimicrobiota group</taxon>
        <taxon>Candidatus Tectimicrobiota</taxon>
    </lineage>
</organism>
<dbReference type="Proteomes" id="UP000752292">
    <property type="component" value="Unassembled WGS sequence"/>
</dbReference>
<protein>
    <submittedName>
        <fullName evidence="2">Uncharacterized protein</fullName>
    </submittedName>
</protein>
<sequence>MTTRFYHQTTAAILAAVAILHAARIVFGWEAVIGGWAAPMWPSWAAFVVSAFLAWAGFRLGGRWPRRRRGARIWTGNR</sequence>
<proteinExistence type="predicted"/>
<name>A0A932ZTY7_UNCTE</name>
<evidence type="ECO:0000256" key="1">
    <source>
        <dbReference type="SAM" id="Phobius"/>
    </source>
</evidence>
<keyword evidence="1" id="KW-0472">Membrane</keyword>
<evidence type="ECO:0000313" key="3">
    <source>
        <dbReference type="Proteomes" id="UP000752292"/>
    </source>
</evidence>
<evidence type="ECO:0000313" key="2">
    <source>
        <dbReference type="EMBL" id="MBI4251419.1"/>
    </source>
</evidence>